<dbReference type="SUPFAM" id="SSF52151">
    <property type="entry name" value="FabD/lysophospholipase-like"/>
    <property type="match status" value="1"/>
</dbReference>
<dbReference type="Pfam" id="PF16073">
    <property type="entry name" value="SAT"/>
    <property type="match status" value="1"/>
</dbReference>
<sequence length="398" mass="42566">MDAPTPIAVGYGPLTIRLLVNSAETECEILAAEFTATNSAVATGPVSPIVVHALFISFCAKRATDTATVSEVFAAFDAAYCRPVNMHIVRVVDKHGLTTEDSRTVLRGYYAGWSVSPHHLESRSRCVVLPKDALAVFGGALGCAKGAECLDIVRDLVDVYGPLVDGYLGALTEFVQREIQDSYIAHFYSHAMDVEAWIVDPKSAPAPEYLDSPPVAFLLLGLVQLLRLLVLSKTFGLSVGQLVKQLDAVAGHSHGLIIAAAVAASSPSDDASFTAASKRALGMMMLFGCLPQLVSPQPALHPLAVSECEHVEGTPSPMASVRGVPRQIVDAVLEKYNKFVKDDSEAHVFLSVVDTDTSFLISGNIKSLVQVVLNVRKRAAAVNEDQSNVPFLSRKPEV</sequence>
<organism evidence="3 4">
    <name type="scientific">Coemansia biformis</name>
    <dbReference type="NCBI Taxonomy" id="1286918"/>
    <lineage>
        <taxon>Eukaryota</taxon>
        <taxon>Fungi</taxon>
        <taxon>Fungi incertae sedis</taxon>
        <taxon>Zoopagomycota</taxon>
        <taxon>Kickxellomycotina</taxon>
        <taxon>Kickxellomycetes</taxon>
        <taxon>Kickxellales</taxon>
        <taxon>Kickxellaceae</taxon>
        <taxon>Coemansia</taxon>
    </lineage>
</organism>
<dbReference type="EMBL" id="JANBOI010000931">
    <property type="protein sequence ID" value="KAJ1727961.1"/>
    <property type="molecule type" value="Genomic_DNA"/>
</dbReference>
<comment type="caution">
    <text evidence="3">The sequence shown here is derived from an EMBL/GenBank/DDBJ whole genome shotgun (WGS) entry which is preliminary data.</text>
</comment>
<dbReference type="GO" id="GO:0016740">
    <property type="term" value="F:transferase activity"/>
    <property type="evidence" value="ECO:0007669"/>
    <property type="project" value="UniProtKB-KW"/>
</dbReference>
<dbReference type="InterPro" id="IPR001227">
    <property type="entry name" value="Ac_transferase_dom_sf"/>
</dbReference>
<name>A0A9W8CUT8_9FUNG</name>
<accession>A0A9W8CUT8</accession>
<protein>
    <recommendedName>
        <fullName evidence="2">Starter acyltransferase (SAT) domain-containing protein</fullName>
    </recommendedName>
</protein>
<proteinExistence type="predicted"/>
<dbReference type="AlphaFoldDB" id="A0A9W8CUT8"/>
<feature type="domain" description="Starter acyltransferase (SAT)" evidence="2">
    <location>
        <begin position="154"/>
        <end position="390"/>
    </location>
</feature>
<gene>
    <name evidence="3" type="ORF">LPJ61_004301</name>
</gene>
<evidence type="ECO:0000259" key="2">
    <source>
        <dbReference type="Pfam" id="PF16073"/>
    </source>
</evidence>
<dbReference type="Proteomes" id="UP001143981">
    <property type="component" value="Unassembled WGS sequence"/>
</dbReference>
<feature type="non-terminal residue" evidence="3">
    <location>
        <position position="1"/>
    </location>
</feature>
<dbReference type="Gene3D" id="6.20.240.10">
    <property type="match status" value="1"/>
</dbReference>
<evidence type="ECO:0000313" key="3">
    <source>
        <dbReference type="EMBL" id="KAJ1727961.1"/>
    </source>
</evidence>
<dbReference type="PANTHER" id="PTHR10982">
    <property type="entry name" value="MALONYL COA-ACYL CARRIER PROTEIN TRANSACYLASE"/>
    <property type="match status" value="1"/>
</dbReference>
<evidence type="ECO:0000256" key="1">
    <source>
        <dbReference type="ARBA" id="ARBA00022679"/>
    </source>
</evidence>
<reference evidence="3" key="1">
    <citation type="submission" date="2022-07" db="EMBL/GenBank/DDBJ databases">
        <title>Phylogenomic reconstructions and comparative analyses of Kickxellomycotina fungi.</title>
        <authorList>
            <person name="Reynolds N.K."/>
            <person name="Stajich J.E."/>
            <person name="Barry K."/>
            <person name="Grigoriev I.V."/>
            <person name="Crous P."/>
            <person name="Smith M.E."/>
        </authorList>
    </citation>
    <scope>NUCLEOTIDE SEQUENCE</scope>
    <source>
        <strain evidence="3">BCRC 34381</strain>
    </source>
</reference>
<keyword evidence="4" id="KW-1185">Reference proteome</keyword>
<dbReference type="InterPro" id="IPR050830">
    <property type="entry name" value="Fungal_FAS"/>
</dbReference>
<dbReference type="PANTHER" id="PTHR10982:SF21">
    <property type="entry name" value="FATTY ACID SYNTHASE SUBUNIT BETA"/>
    <property type="match status" value="1"/>
</dbReference>
<dbReference type="OrthoDB" id="5596946at2759"/>
<dbReference type="Gene3D" id="3.40.366.10">
    <property type="entry name" value="Malonyl-Coenzyme A Acyl Carrier Protein, domain 2"/>
    <property type="match status" value="1"/>
</dbReference>
<dbReference type="InterPro" id="IPR032088">
    <property type="entry name" value="SAT"/>
</dbReference>
<evidence type="ECO:0000313" key="4">
    <source>
        <dbReference type="Proteomes" id="UP001143981"/>
    </source>
</evidence>
<dbReference type="InterPro" id="IPR016035">
    <property type="entry name" value="Acyl_Trfase/lysoPLipase"/>
</dbReference>
<keyword evidence="1" id="KW-0808">Transferase</keyword>